<dbReference type="RefSeq" id="WP_193111193.1">
    <property type="nucleotide sequence ID" value="NZ_CP041406.1"/>
</dbReference>
<evidence type="ECO:0000313" key="3">
    <source>
        <dbReference type="Proteomes" id="UP000593580"/>
    </source>
</evidence>
<dbReference type="EMBL" id="CP041406">
    <property type="protein sequence ID" value="QOP44946.1"/>
    <property type="molecule type" value="Genomic_DNA"/>
</dbReference>
<dbReference type="Proteomes" id="UP000593580">
    <property type="component" value="Chromosome"/>
</dbReference>
<evidence type="ECO:0000313" key="2">
    <source>
        <dbReference type="EMBL" id="QOP44946.1"/>
    </source>
</evidence>
<proteinExistence type="predicted"/>
<feature type="chain" id="PRO_5032438051" evidence="1">
    <location>
        <begin position="18"/>
        <end position="419"/>
    </location>
</feature>
<dbReference type="AlphaFoldDB" id="A0A7M1B601"/>
<dbReference type="Gene3D" id="1.25.40.10">
    <property type="entry name" value="Tetratricopeptide repeat domain"/>
    <property type="match status" value="1"/>
</dbReference>
<dbReference type="InterPro" id="IPR011990">
    <property type="entry name" value="TPR-like_helical_dom_sf"/>
</dbReference>
<gene>
    <name evidence="2" type="ORF">FM071_00985</name>
</gene>
<dbReference type="KEGG" id="spal:FM071_00985"/>
<dbReference type="SUPFAM" id="SSF48452">
    <property type="entry name" value="TPR-like"/>
    <property type="match status" value="1"/>
</dbReference>
<sequence length="419" mass="49292">MRQFVLLLLFIFSMLNASEDTVSTMESYFEKEDYQKACKLAEDFYKANPYSVKANLYYGRCAYRKGDIDTAMAAYDRAEILDDKNLSVHKYLGDLYVHVGNIEIANREYDKADVFGQDRLQRVFKEGYTANKFSLLANVSGGYDSNVEYNAELSDMNRWFGGGGSVVKPKSDTFVKEYLSLTHVYDSNPFSEFYYKNQLQFYNKNYAKYSVDDFTQAEVLSGPGWADKSYDFWLPISYTYMATDYKDYAEVYAVKPQLRKRFENKLLLKLEGLYEYRKYLQWNKGDKNAYGGTGSLSRWFAKHYLRVAYRYEATKKAEKESPRIFIDKKLNEIELNYTYTFNHAVEFGLEGLYSKTSYDDLVQSETREDELYKYSAYLSYNVISMFGFVLKYDNYTNKTNYIPSKYKKEIINLGVYIYY</sequence>
<organism evidence="2 3">
    <name type="scientific">Sulfurimonas paralvinellae</name>
    <dbReference type="NCBI Taxonomy" id="317658"/>
    <lineage>
        <taxon>Bacteria</taxon>
        <taxon>Pseudomonadati</taxon>
        <taxon>Campylobacterota</taxon>
        <taxon>Epsilonproteobacteria</taxon>
        <taxon>Campylobacterales</taxon>
        <taxon>Sulfurimonadaceae</taxon>
        <taxon>Sulfurimonas</taxon>
    </lineage>
</organism>
<evidence type="ECO:0000256" key="1">
    <source>
        <dbReference type="SAM" id="SignalP"/>
    </source>
</evidence>
<name>A0A7M1B601_9BACT</name>
<accession>A0A7M1B601</accession>
<keyword evidence="1" id="KW-0732">Signal</keyword>
<protein>
    <submittedName>
        <fullName evidence="2">Tetratricopeptide repeat protein</fullName>
    </submittedName>
</protein>
<feature type="signal peptide" evidence="1">
    <location>
        <begin position="1"/>
        <end position="17"/>
    </location>
</feature>
<keyword evidence="3" id="KW-1185">Reference proteome</keyword>
<reference evidence="2 3" key="1">
    <citation type="submission" date="2019-07" db="EMBL/GenBank/DDBJ databases">
        <title>Sulfurimonas paralvinellae sp. nov., a novel mesophilic, hydrogen- and sulfur-oxidizing chemolithoautotroph within the Epsilonproteo- bacteria isolated from a deep-sea hydrothermal vent polychaete nest, reclassification of Thiomicrospira denitrificans as Sulfurimonas denitrificans comb. nov. and emended description of the genus Sulfurimonas.</title>
        <authorList>
            <person name="Wang S."/>
            <person name="Jiang L."/>
            <person name="Shao Z."/>
        </authorList>
    </citation>
    <scope>NUCLEOTIDE SEQUENCE [LARGE SCALE GENOMIC DNA]</scope>
    <source>
        <strain evidence="2 3">GO25</strain>
    </source>
</reference>